<evidence type="ECO:0000256" key="6">
    <source>
        <dbReference type="SAM" id="Coils"/>
    </source>
</evidence>
<sequence>MLNHPLQENLIPAATLRNLSDRVYEKRKAAALEIENLVKERMESPLGGRQDIENILTILGNDYALSSQANLRKGGLIGMAAAALGLGGNAWRWLNLLLPPILNCFMDQDSRVRYYACEALYNVAKVTKTRILNHFNQVFQGLCQLCADTDQGVKNGSQLLDQLLKDIIAESTTWNISEFIPVLKEHLEHTGSYVRHFLLGWIATLQSIPHFEIHKYLAEILYGVIIMLDDDNREIRQQADSVLSHLLRTLQSSEDINYNQIMPVLVRCATLSPPKESGLRANESNTSLELYSRNEDLVNRVALMWIVQLMEKGKKRILPFTGELVRMLLTAEESSVKVRELSREIDDSLRQLLEEEQKRIESPKATSGPTVEVGGGFDIVEVASAVIAYLEAPLVGSRLKALNWFDLLVDMMETCRADLRTNLLAALIHALHDQESEVVSKSLRILRKLSNKGWGDVLPMIVSSMIQFLQSDAAILQERSGKMLRELAVILDSESVYLEFANSLKGKENDMGSKTMVEKLTIILLSVPELSSLRNKLIGRKSKGPSLSIEDAASPTLVAKEAEQGEVDLFASLLPTWMHVPACALALSLLAGKYEQSYELVVDMGDRMRDLPGEETISILIQLDQLVQLIESPVFAPMRMELLEPAKHPYLIKTMFGILMLLPQSEAFDILRKRLKSVPALAMLALQRQ</sequence>
<dbReference type="InterPro" id="IPR026825">
    <property type="entry name" value="Vac14"/>
</dbReference>
<comment type="similarity">
    <text evidence="2">Belongs to the VAC14 family.</text>
</comment>
<feature type="coiled-coil region" evidence="6">
    <location>
        <begin position="331"/>
        <end position="358"/>
    </location>
</feature>
<organism evidence="8">
    <name type="scientific">Hanusia phi</name>
    <dbReference type="NCBI Taxonomy" id="3032"/>
    <lineage>
        <taxon>Eukaryota</taxon>
        <taxon>Cryptophyceae</taxon>
        <taxon>Pyrenomonadales</taxon>
        <taxon>Geminigeraceae</taxon>
        <taxon>Hanusia</taxon>
    </lineage>
</organism>
<evidence type="ECO:0000256" key="2">
    <source>
        <dbReference type="ARBA" id="ARBA00010225"/>
    </source>
</evidence>
<feature type="repeat" description="HEAT" evidence="5">
    <location>
        <begin position="97"/>
        <end position="135"/>
    </location>
</feature>
<dbReference type="InterPro" id="IPR016024">
    <property type="entry name" value="ARM-type_fold"/>
</dbReference>
<dbReference type="GO" id="GO:0070772">
    <property type="term" value="C:PAS complex"/>
    <property type="evidence" value="ECO:0007669"/>
    <property type="project" value="InterPro"/>
</dbReference>
<keyword evidence="3" id="KW-0677">Repeat</keyword>
<evidence type="ECO:0000259" key="7">
    <source>
        <dbReference type="Pfam" id="PF11916"/>
    </source>
</evidence>
<evidence type="ECO:0000256" key="5">
    <source>
        <dbReference type="PROSITE-ProRule" id="PRU00103"/>
    </source>
</evidence>
<evidence type="ECO:0000256" key="4">
    <source>
        <dbReference type="ARBA" id="ARBA00023136"/>
    </source>
</evidence>
<dbReference type="PROSITE" id="PS50077">
    <property type="entry name" value="HEAT_REPEAT"/>
    <property type="match status" value="1"/>
</dbReference>
<dbReference type="InterPro" id="IPR021133">
    <property type="entry name" value="HEAT_type_2"/>
</dbReference>
<dbReference type="Gene3D" id="1.25.10.10">
    <property type="entry name" value="Leucine-rich Repeat Variant"/>
    <property type="match status" value="2"/>
</dbReference>
<accession>A0A7S0EZA4</accession>
<dbReference type="GO" id="GO:0010008">
    <property type="term" value="C:endosome membrane"/>
    <property type="evidence" value="ECO:0007669"/>
    <property type="project" value="TreeGrafter"/>
</dbReference>
<dbReference type="Pfam" id="PF11916">
    <property type="entry name" value="Vac14_Fig4_bd"/>
    <property type="match status" value="1"/>
</dbReference>
<name>A0A7S0EZA4_9CRYP</name>
<feature type="domain" description="Vacuolar protein 14 C-terminal Fig4-binding" evidence="7">
    <location>
        <begin position="475"/>
        <end position="678"/>
    </location>
</feature>
<reference evidence="8" key="1">
    <citation type="submission" date="2021-01" db="EMBL/GenBank/DDBJ databases">
        <authorList>
            <person name="Corre E."/>
            <person name="Pelletier E."/>
            <person name="Niang G."/>
            <person name="Scheremetjew M."/>
            <person name="Finn R."/>
            <person name="Kale V."/>
            <person name="Holt S."/>
            <person name="Cochrane G."/>
            <person name="Meng A."/>
            <person name="Brown T."/>
            <person name="Cohen L."/>
        </authorList>
    </citation>
    <scope>NUCLEOTIDE SEQUENCE</scope>
    <source>
        <strain evidence="8">CCMP325</strain>
    </source>
</reference>
<dbReference type="Pfam" id="PF12755">
    <property type="entry name" value="Vac14_Fab1_bd"/>
    <property type="match status" value="1"/>
</dbReference>
<dbReference type="GO" id="GO:0006661">
    <property type="term" value="P:phosphatidylinositol biosynthetic process"/>
    <property type="evidence" value="ECO:0007669"/>
    <property type="project" value="InterPro"/>
</dbReference>
<dbReference type="PANTHER" id="PTHR16023:SF0">
    <property type="entry name" value="PROTEIN VAC14 HOMOLOG"/>
    <property type="match status" value="1"/>
</dbReference>
<evidence type="ECO:0000256" key="1">
    <source>
        <dbReference type="ARBA" id="ARBA00004308"/>
    </source>
</evidence>
<dbReference type="PANTHER" id="PTHR16023">
    <property type="entry name" value="TAX1 BINDING PROTEIN-RELATED"/>
    <property type="match status" value="1"/>
</dbReference>
<dbReference type="EMBL" id="HBEO01027012">
    <property type="protein sequence ID" value="CAD8498373.1"/>
    <property type="molecule type" value="Transcribed_RNA"/>
</dbReference>
<dbReference type="SUPFAM" id="SSF48371">
    <property type="entry name" value="ARM repeat"/>
    <property type="match status" value="1"/>
</dbReference>
<evidence type="ECO:0000313" key="8">
    <source>
        <dbReference type="EMBL" id="CAD8498373.1"/>
    </source>
</evidence>
<protein>
    <recommendedName>
        <fullName evidence="7">Vacuolar protein 14 C-terminal Fig4-binding domain-containing protein</fullName>
    </recommendedName>
</protein>
<keyword evidence="4" id="KW-0472">Membrane</keyword>
<proteinExistence type="inferred from homology"/>
<dbReference type="InterPro" id="IPR011989">
    <property type="entry name" value="ARM-like"/>
</dbReference>
<dbReference type="AlphaFoldDB" id="A0A7S0EZA4"/>
<comment type="subcellular location">
    <subcellularLocation>
        <location evidence="1">Endomembrane system</location>
    </subcellularLocation>
</comment>
<keyword evidence="6" id="KW-0175">Coiled coil</keyword>
<gene>
    <name evidence="8" type="ORF">HPHI1048_LOCUS18200</name>
</gene>
<evidence type="ECO:0000256" key="3">
    <source>
        <dbReference type="ARBA" id="ARBA00022737"/>
    </source>
</evidence>
<dbReference type="InterPro" id="IPR021841">
    <property type="entry name" value="VAC14_Fig4p-bd"/>
</dbReference>